<protein>
    <submittedName>
        <fullName evidence="1">Uncharacterized protein</fullName>
    </submittedName>
</protein>
<evidence type="ECO:0000313" key="1">
    <source>
        <dbReference type="EnsemblMetazoa" id="XP_050511492.1"/>
    </source>
</evidence>
<dbReference type="RefSeq" id="XP_050511492.1">
    <property type="nucleotide sequence ID" value="XM_050655535.1"/>
</dbReference>
<organism evidence="1 2">
    <name type="scientific">Diabrotica virgifera virgifera</name>
    <name type="common">western corn rootworm</name>
    <dbReference type="NCBI Taxonomy" id="50390"/>
    <lineage>
        <taxon>Eukaryota</taxon>
        <taxon>Metazoa</taxon>
        <taxon>Ecdysozoa</taxon>
        <taxon>Arthropoda</taxon>
        <taxon>Hexapoda</taxon>
        <taxon>Insecta</taxon>
        <taxon>Pterygota</taxon>
        <taxon>Neoptera</taxon>
        <taxon>Endopterygota</taxon>
        <taxon>Coleoptera</taxon>
        <taxon>Polyphaga</taxon>
        <taxon>Cucujiformia</taxon>
        <taxon>Chrysomeloidea</taxon>
        <taxon>Chrysomelidae</taxon>
        <taxon>Galerucinae</taxon>
        <taxon>Diabroticina</taxon>
        <taxon>Diabroticites</taxon>
        <taxon>Diabrotica</taxon>
    </lineage>
</organism>
<sequence length="149" mass="18011">MEVNRDSNNLFCKETISENEVKPLEFVKVEIKQEISENEVKPLEFVKVEIKQEISEYNDWPDNSQDLSSFCLNNIKHEMEDTKPEPFQFNENKKYRYKNLKNYEKGLIRQNIKNPSAWRRCCIQICKKKSADGVQLWFKEKYQEFLYLQ</sequence>
<reference evidence="1" key="1">
    <citation type="submission" date="2025-05" db="UniProtKB">
        <authorList>
            <consortium name="EnsemblMetazoa"/>
        </authorList>
    </citation>
    <scope>IDENTIFICATION</scope>
</reference>
<evidence type="ECO:0000313" key="2">
    <source>
        <dbReference type="Proteomes" id="UP001652700"/>
    </source>
</evidence>
<dbReference type="GeneID" id="114334568"/>
<dbReference type="Proteomes" id="UP001652700">
    <property type="component" value="Unplaced"/>
</dbReference>
<dbReference type="EnsemblMetazoa" id="XM_050655534.1">
    <property type="protein sequence ID" value="XP_050511491.1"/>
    <property type="gene ID" value="LOC114334568"/>
</dbReference>
<keyword evidence="2" id="KW-1185">Reference proteome</keyword>
<dbReference type="RefSeq" id="XP_050511491.1">
    <property type="nucleotide sequence ID" value="XM_050655534.1"/>
</dbReference>
<name>A0ABM5KMS2_DIAVI</name>
<accession>A0ABM5KMS2</accession>
<proteinExistence type="predicted"/>
<dbReference type="EnsemblMetazoa" id="XM_050655535.1">
    <property type="protein sequence ID" value="XP_050511492.1"/>
    <property type="gene ID" value="LOC114334568"/>
</dbReference>